<reference evidence="2" key="2">
    <citation type="submission" date="2019-10" db="EMBL/GenBank/DDBJ databases">
        <title>Conservation and host-specific expression of non-tandemly repeated heterogenous ribosome RNA gene in arbuscular mycorrhizal fungi.</title>
        <authorList>
            <person name="Maeda T."/>
            <person name="Kobayashi Y."/>
            <person name="Nakagawa T."/>
            <person name="Ezawa T."/>
            <person name="Yamaguchi K."/>
            <person name="Bino T."/>
            <person name="Nishimoto Y."/>
            <person name="Shigenobu S."/>
            <person name="Kawaguchi M."/>
        </authorList>
    </citation>
    <scope>NUCLEOTIDE SEQUENCE</scope>
    <source>
        <strain evidence="2">HR1</strain>
    </source>
</reference>
<proteinExistence type="predicted"/>
<sequence>MTSVGIDSLNRLVLFEQFLSEREKEITDRENLLHQQEEEYANKLEQAKLGIQKIIIKQIKMEKEAYLT</sequence>
<dbReference type="Proteomes" id="UP000247702">
    <property type="component" value="Unassembled WGS sequence"/>
</dbReference>
<evidence type="ECO:0000313" key="1">
    <source>
        <dbReference type="EMBL" id="GBB83530.1"/>
    </source>
</evidence>
<name>A0A2Z6Q125_9GLOM</name>
<comment type="caution">
    <text evidence="1">The sequence shown here is derived from an EMBL/GenBank/DDBJ whole genome shotgun (WGS) entry which is preliminary data.</text>
</comment>
<reference evidence="1 3" key="1">
    <citation type="submission" date="2017-11" db="EMBL/GenBank/DDBJ databases">
        <title>The genome of Rhizophagus clarus HR1 reveals common genetic basis of auxotrophy among arbuscular mycorrhizal fungi.</title>
        <authorList>
            <person name="Kobayashi Y."/>
        </authorList>
    </citation>
    <scope>NUCLEOTIDE SEQUENCE [LARGE SCALE GENOMIC DNA]</scope>
    <source>
        <strain evidence="1 3">HR1</strain>
    </source>
</reference>
<dbReference type="EMBL" id="BEXD01000028">
    <property type="protein sequence ID" value="GBB83530.1"/>
    <property type="molecule type" value="Genomic_DNA"/>
</dbReference>
<dbReference type="AlphaFoldDB" id="A0A2Z6Q125"/>
<evidence type="ECO:0000313" key="2">
    <source>
        <dbReference type="EMBL" id="GET02539.1"/>
    </source>
</evidence>
<evidence type="ECO:0000313" key="3">
    <source>
        <dbReference type="Proteomes" id="UP000247702"/>
    </source>
</evidence>
<keyword evidence="3" id="KW-1185">Reference proteome</keyword>
<dbReference type="EMBL" id="BLAL01000313">
    <property type="protein sequence ID" value="GET02539.1"/>
    <property type="molecule type" value="Genomic_DNA"/>
</dbReference>
<organism evidence="1 3">
    <name type="scientific">Rhizophagus clarus</name>
    <dbReference type="NCBI Taxonomy" id="94130"/>
    <lineage>
        <taxon>Eukaryota</taxon>
        <taxon>Fungi</taxon>
        <taxon>Fungi incertae sedis</taxon>
        <taxon>Mucoromycota</taxon>
        <taxon>Glomeromycotina</taxon>
        <taxon>Glomeromycetes</taxon>
        <taxon>Glomerales</taxon>
        <taxon>Glomeraceae</taxon>
        <taxon>Rhizophagus</taxon>
    </lineage>
</organism>
<protein>
    <submittedName>
        <fullName evidence="1">Uncharacterized protein</fullName>
    </submittedName>
</protein>
<gene>
    <name evidence="2" type="ORF">RCL2_002891600</name>
    <name evidence="1" type="ORF">RclHR1_10220014</name>
</gene>
<dbReference type="Proteomes" id="UP000615446">
    <property type="component" value="Unassembled WGS sequence"/>
</dbReference>
<accession>A0A2Z6Q125</accession>